<evidence type="ECO:0000313" key="3">
    <source>
        <dbReference type="Proteomes" id="UP001519460"/>
    </source>
</evidence>
<evidence type="ECO:0000313" key="2">
    <source>
        <dbReference type="EMBL" id="KAK7502452.1"/>
    </source>
</evidence>
<feature type="region of interest" description="Disordered" evidence="1">
    <location>
        <begin position="26"/>
        <end position="115"/>
    </location>
</feature>
<sequence>MASVQPMSEDLDLLTIEHTDLSSFQPMMGHLSGIREVATEQQPDDAGQEMASSQSSSDDQSPCEDNQMTDAEKKRERRKKQKRDYATRKRVKDKKKTEALEKKRTSLLSQREQSEREIHKLKALQAYCPAYDAEMIDFLNLDLTPLPNIAHMLEDGKKGVPGEDYSNFPDDISSLDCTNRAPLPAVYPDCTEPVTISPQNSPPFWIDTQSS</sequence>
<organism evidence="2 3">
    <name type="scientific">Batillaria attramentaria</name>
    <dbReference type="NCBI Taxonomy" id="370345"/>
    <lineage>
        <taxon>Eukaryota</taxon>
        <taxon>Metazoa</taxon>
        <taxon>Spiralia</taxon>
        <taxon>Lophotrochozoa</taxon>
        <taxon>Mollusca</taxon>
        <taxon>Gastropoda</taxon>
        <taxon>Caenogastropoda</taxon>
        <taxon>Sorbeoconcha</taxon>
        <taxon>Cerithioidea</taxon>
        <taxon>Batillariidae</taxon>
        <taxon>Batillaria</taxon>
    </lineage>
</organism>
<protein>
    <recommendedName>
        <fullName evidence="4">BZIP domain-containing protein</fullName>
    </recommendedName>
</protein>
<evidence type="ECO:0000256" key="1">
    <source>
        <dbReference type="SAM" id="MobiDB-lite"/>
    </source>
</evidence>
<gene>
    <name evidence="2" type="ORF">BaRGS_00006405</name>
</gene>
<feature type="compositionally biased region" description="Basic and acidic residues" evidence="1">
    <location>
        <begin position="95"/>
        <end position="104"/>
    </location>
</feature>
<accession>A0ABD0LU33</accession>
<feature type="compositionally biased region" description="Basic residues" evidence="1">
    <location>
        <begin position="75"/>
        <end position="94"/>
    </location>
</feature>
<keyword evidence="3" id="KW-1185">Reference proteome</keyword>
<comment type="caution">
    <text evidence="2">The sequence shown here is derived from an EMBL/GenBank/DDBJ whole genome shotgun (WGS) entry which is preliminary data.</text>
</comment>
<dbReference type="EMBL" id="JACVVK020000026">
    <property type="protein sequence ID" value="KAK7502452.1"/>
    <property type="molecule type" value="Genomic_DNA"/>
</dbReference>
<dbReference type="Proteomes" id="UP001519460">
    <property type="component" value="Unassembled WGS sequence"/>
</dbReference>
<dbReference type="AlphaFoldDB" id="A0ABD0LU33"/>
<evidence type="ECO:0008006" key="4">
    <source>
        <dbReference type="Google" id="ProtNLM"/>
    </source>
</evidence>
<name>A0ABD0LU33_9CAEN</name>
<feature type="region of interest" description="Disordered" evidence="1">
    <location>
        <begin position="192"/>
        <end position="211"/>
    </location>
</feature>
<reference evidence="2 3" key="1">
    <citation type="journal article" date="2023" name="Sci. Data">
        <title>Genome assembly of the Korean intertidal mud-creeper Batillaria attramentaria.</title>
        <authorList>
            <person name="Patra A.K."/>
            <person name="Ho P.T."/>
            <person name="Jun S."/>
            <person name="Lee S.J."/>
            <person name="Kim Y."/>
            <person name="Won Y.J."/>
        </authorList>
    </citation>
    <scope>NUCLEOTIDE SEQUENCE [LARGE SCALE GENOMIC DNA]</scope>
    <source>
        <strain evidence="2">Wonlab-2016</strain>
    </source>
</reference>
<proteinExistence type="predicted"/>